<dbReference type="EMBL" id="BAABRN010000025">
    <property type="protein sequence ID" value="GAA5502568.1"/>
    <property type="molecule type" value="Genomic_DNA"/>
</dbReference>
<sequence length="37" mass="4450">MAYDILSQLDGLTVRRFDKLPLWFDAPFKSKTHNRLR</sequence>
<evidence type="ECO:0008006" key="3">
    <source>
        <dbReference type="Google" id="ProtNLM"/>
    </source>
</evidence>
<evidence type="ECO:0000313" key="1">
    <source>
        <dbReference type="EMBL" id="GAA5502568.1"/>
    </source>
</evidence>
<reference evidence="1 2" key="1">
    <citation type="submission" date="2024-02" db="EMBL/GenBank/DDBJ databases">
        <title>Deinococcus xinjiangensis NBRC 107630.</title>
        <authorList>
            <person name="Ichikawa N."/>
            <person name="Katano-Makiyama Y."/>
            <person name="Hidaka K."/>
        </authorList>
    </citation>
    <scope>NUCLEOTIDE SEQUENCE [LARGE SCALE GENOMIC DNA]</scope>
    <source>
        <strain evidence="1 2">NBRC 107630</strain>
    </source>
</reference>
<proteinExistence type="predicted"/>
<keyword evidence="2" id="KW-1185">Reference proteome</keyword>
<comment type="caution">
    <text evidence="1">The sequence shown here is derived from an EMBL/GenBank/DDBJ whole genome shotgun (WGS) entry which is preliminary data.</text>
</comment>
<evidence type="ECO:0000313" key="2">
    <source>
        <dbReference type="Proteomes" id="UP001458946"/>
    </source>
</evidence>
<dbReference type="Proteomes" id="UP001458946">
    <property type="component" value="Unassembled WGS sequence"/>
</dbReference>
<organism evidence="1 2">
    <name type="scientific">Deinococcus xinjiangensis</name>
    <dbReference type="NCBI Taxonomy" id="457454"/>
    <lineage>
        <taxon>Bacteria</taxon>
        <taxon>Thermotogati</taxon>
        <taxon>Deinococcota</taxon>
        <taxon>Deinococci</taxon>
        <taxon>Deinococcales</taxon>
        <taxon>Deinococcaceae</taxon>
        <taxon>Deinococcus</taxon>
    </lineage>
</organism>
<accession>A0ABP9VGU4</accession>
<gene>
    <name evidence="1" type="ORF">Dxin01_02312</name>
</gene>
<name>A0ABP9VGU4_9DEIO</name>
<protein>
    <recommendedName>
        <fullName evidence="3">Transposase</fullName>
    </recommendedName>
</protein>